<organism evidence="1 2">
    <name type="scientific">Araneus ventricosus</name>
    <name type="common">Orbweaver spider</name>
    <name type="synonym">Epeira ventricosa</name>
    <dbReference type="NCBI Taxonomy" id="182803"/>
    <lineage>
        <taxon>Eukaryota</taxon>
        <taxon>Metazoa</taxon>
        <taxon>Ecdysozoa</taxon>
        <taxon>Arthropoda</taxon>
        <taxon>Chelicerata</taxon>
        <taxon>Arachnida</taxon>
        <taxon>Araneae</taxon>
        <taxon>Araneomorphae</taxon>
        <taxon>Entelegynae</taxon>
        <taxon>Araneoidea</taxon>
        <taxon>Araneidae</taxon>
        <taxon>Araneus</taxon>
    </lineage>
</organism>
<comment type="caution">
    <text evidence="1">The sequence shown here is derived from an EMBL/GenBank/DDBJ whole genome shotgun (WGS) entry which is preliminary data.</text>
</comment>
<keyword evidence="2" id="KW-1185">Reference proteome</keyword>
<dbReference type="AlphaFoldDB" id="A0A4Y2MD94"/>
<protein>
    <submittedName>
        <fullName evidence="1">Uncharacterized protein</fullName>
    </submittedName>
</protein>
<gene>
    <name evidence="1" type="ORF">AVEN_144976_1</name>
</gene>
<name>A0A4Y2MD94_ARAVE</name>
<dbReference type="EMBL" id="BGPR01122765">
    <property type="protein sequence ID" value="GBN25095.1"/>
    <property type="molecule type" value="Genomic_DNA"/>
</dbReference>
<sequence>MASVPSLDPDTNKPPSFTPTQCFSLHLLDGTQTAQLHLDSGHNKLQPHLRFGFTKMFPASSLDSWTYAFSPILIRTQCFSPIFLIRTNVYILIQTQISQSQTISLPLVFNISSEVEWDTPTNRVKRRKLRNNFREKNRR</sequence>
<evidence type="ECO:0000313" key="2">
    <source>
        <dbReference type="Proteomes" id="UP000499080"/>
    </source>
</evidence>
<proteinExistence type="predicted"/>
<evidence type="ECO:0000313" key="1">
    <source>
        <dbReference type="EMBL" id="GBN25095.1"/>
    </source>
</evidence>
<accession>A0A4Y2MD94</accession>
<dbReference type="Proteomes" id="UP000499080">
    <property type="component" value="Unassembled WGS sequence"/>
</dbReference>
<reference evidence="1 2" key="1">
    <citation type="journal article" date="2019" name="Sci. Rep.">
        <title>Orb-weaving spider Araneus ventricosus genome elucidates the spidroin gene catalogue.</title>
        <authorList>
            <person name="Kono N."/>
            <person name="Nakamura H."/>
            <person name="Ohtoshi R."/>
            <person name="Moran D.A.P."/>
            <person name="Shinohara A."/>
            <person name="Yoshida Y."/>
            <person name="Fujiwara M."/>
            <person name="Mori M."/>
            <person name="Tomita M."/>
            <person name="Arakawa K."/>
        </authorList>
    </citation>
    <scope>NUCLEOTIDE SEQUENCE [LARGE SCALE GENOMIC DNA]</scope>
</reference>